<feature type="region of interest" description="Disordered" evidence="1">
    <location>
        <begin position="136"/>
        <end position="176"/>
    </location>
</feature>
<reference evidence="2 3" key="1">
    <citation type="journal article" date="2017" name="Chemistry">
        <title>Isolation, Biosynthesis and Chemical Modifications of Rubterolones A-F: Rare Tropolone Alkaloids from Actinomadura sp. 5-2.</title>
        <authorList>
            <person name="Guo H."/>
            <person name="Benndorf R."/>
            <person name="Leichnitz D."/>
            <person name="Klassen J.L."/>
            <person name="Vollmers J."/>
            <person name="Gorls H."/>
            <person name="Steinacker M."/>
            <person name="Weigel C."/>
            <person name="Dahse H.M."/>
            <person name="Kaster A.K."/>
            <person name="de Beer Z.W."/>
            <person name="Poulsen M."/>
            <person name="Beemelmanns C."/>
        </authorList>
    </citation>
    <scope>NUCLEOTIDE SEQUENCE [LARGE SCALE GENOMIC DNA]</scope>
    <source>
        <strain evidence="2 3">5-2</strain>
    </source>
</reference>
<dbReference type="PROSITE" id="PS51257">
    <property type="entry name" value="PROKAR_LIPOPROTEIN"/>
    <property type="match status" value="1"/>
</dbReference>
<comment type="caution">
    <text evidence="2">The sequence shown here is derived from an EMBL/GenBank/DDBJ whole genome shotgun (WGS) entry which is preliminary data.</text>
</comment>
<organism evidence="2 3">
    <name type="scientific">Actinomadura rubteroloni</name>
    <dbReference type="NCBI Taxonomy" id="1926885"/>
    <lineage>
        <taxon>Bacteria</taxon>
        <taxon>Bacillati</taxon>
        <taxon>Actinomycetota</taxon>
        <taxon>Actinomycetes</taxon>
        <taxon>Streptosporangiales</taxon>
        <taxon>Thermomonosporaceae</taxon>
        <taxon>Actinomadura</taxon>
    </lineage>
</organism>
<evidence type="ECO:0000313" key="3">
    <source>
        <dbReference type="Proteomes" id="UP000242367"/>
    </source>
</evidence>
<sequence>MERSATRRGTARNGRGLGLIVLFCVAVTAAACGGDPPRRGAAATTGAPAPASAGDARQRVAFAQCMRHNGVPNFPEPKGDAPIAVRATDRIDVRSAAFRKAQKACSPLLPGGSGPQASKAARTAAQKYARCMREHGVKDFPDPMGDGGLVIGSRSKIDPEGGPYQDAKAACDSALR</sequence>
<dbReference type="Proteomes" id="UP000242367">
    <property type="component" value="Unassembled WGS sequence"/>
</dbReference>
<gene>
    <name evidence="2" type="ORF">BTM25_36160</name>
</gene>
<keyword evidence="3" id="KW-1185">Reference proteome</keyword>
<protein>
    <recommendedName>
        <fullName evidence="4">Lipoprotein</fullName>
    </recommendedName>
</protein>
<evidence type="ECO:0008006" key="4">
    <source>
        <dbReference type="Google" id="ProtNLM"/>
    </source>
</evidence>
<evidence type="ECO:0000313" key="2">
    <source>
        <dbReference type="EMBL" id="POM24976.1"/>
    </source>
</evidence>
<dbReference type="AlphaFoldDB" id="A0A2P4UIX6"/>
<name>A0A2P4UIX6_9ACTN</name>
<dbReference type="EMBL" id="MTBP01000002">
    <property type="protein sequence ID" value="POM24976.1"/>
    <property type="molecule type" value="Genomic_DNA"/>
</dbReference>
<accession>A0A2P4UIX6</accession>
<evidence type="ECO:0000256" key="1">
    <source>
        <dbReference type="SAM" id="MobiDB-lite"/>
    </source>
</evidence>
<proteinExistence type="predicted"/>